<dbReference type="SUPFAM" id="SSF52218">
    <property type="entry name" value="Flavoproteins"/>
    <property type="match status" value="1"/>
</dbReference>
<protein>
    <submittedName>
        <fullName evidence="2">NADPH-dependent oxidoreductase</fullName>
    </submittedName>
</protein>
<dbReference type="Proteomes" id="UP000184731">
    <property type="component" value="Chromosome"/>
</dbReference>
<name>A0A1L4D2C8_9BACT</name>
<dbReference type="Gene3D" id="3.40.50.360">
    <property type="match status" value="1"/>
</dbReference>
<dbReference type="EMBL" id="CP017834">
    <property type="protein sequence ID" value="APJ04363.1"/>
    <property type="molecule type" value="Genomic_DNA"/>
</dbReference>
<dbReference type="GO" id="GO:0010181">
    <property type="term" value="F:FMN binding"/>
    <property type="evidence" value="ECO:0007669"/>
    <property type="project" value="TreeGrafter"/>
</dbReference>
<evidence type="ECO:0000259" key="1">
    <source>
        <dbReference type="Pfam" id="PF03358"/>
    </source>
</evidence>
<dbReference type="AlphaFoldDB" id="A0A1L4D2C8"/>
<proteinExistence type="predicted"/>
<organism evidence="2 3">
    <name type="scientific">Silvanigrella aquatica</name>
    <dbReference type="NCBI Taxonomy" id="1915309"/>
    <lineage>
        <taxon>Bacteria</taxon>
        <taxon>Pseudomonadati</taxon>
        <taxon>Bdellovibrionota</taxon>
        <taxon>Oligoflexia</taxon>
        <taxon>Silvanigrellales</taxon>
        <taxon>Silvanigrellaceae</taxon>
        <taxon>Silvanigrella</taxon>
    </lineage>
</organism>
<dbReference type="GO" id="GO:0005829">
    <property type="term" value="C:cytosol"/>
    <property type="evidence" value="ECO:0007669"/>
    <property type="project" value="TreeGrafter"/>
</dbReference>
<gene>
    <name evidence="2" type="ORF">AXG55_10780</name>
</gene>
<dbReference type="InterPro" id="IPR050712">
    <property type="entry name" value="NAD(P)H-dep_reductase"/>
</dbReference>
<dbReference type="GO" id="GO:0016491">
    <property type="term" value="F:oxidoreductase activity"/>
    <property type="evidence" value="ECO:0007669"/>
    <property type="project" value="InterPro"/>
</dbReference>
<dbReference type="OrthoDB" id="9812295at2"/>
<keyword evidence="3" id="KW-1185">Reference proteome</keyword>
<dbReference type="RefSeq" id="WP_148698119.1">
    <property type="nucleotide sequence ID" value="NZ_CP017834.1"/>
</dbReference>
<dbReference type="PANTHER" id="PTHR30543">
    <property type="entry name" value="CHROMATE REDUCTASE"/>
    <property type="match status" value="1"/>
</dbReference>
<sequence length="202" mass="22558">MKISIISGSHRKNSQSEKISRYLMNELTKKLAVTTHLVTLNENPIPLMDEEFFNLESQKWNKVWNPIATELQSADGIIVVTPEWHGMVPAGLKNLLLLTSAKEVGHKPGLIVSVSAGGSGAYPINELRTSGYKNSRICYIPEHLIIRDCTHVLNNDAPESPADEAIRQRITYTLNILIEYAKALKSVRESGKIDYKTFPNGM</sequence>
<feature type="domain" description="NADPH-dependent FMN reductase-like" evidence="1">
    <location>
        <begin position="1"/>
        <end position="143"/>
    </location>
</feature>
<dbReference type="InterPro" id="IPR005025">
    <property type="entry name" value="FMN_Rdtase-like_dom"/>
</dbReference>
<accession>A0A1L4D2C8</accession>
<dbReference type="Pfam" id="PF03358">
    <property type="entry name" value="FMN_red"/>
    <property type="match status" value="1"/>
</dbReference>
<dbReference type="PANTHER" id="PTHR30543:SF31">
    <property type="entry name" value="NADPH-DEPENDENT AZOREDUCTASE AZR"/>
    <property type="match status" value="1"/>
</dbReference>
<dbReference type="InterPro" id="IPR029039">
    <property type="entry name" value="Flavoprotein-like_sf"/>
</dbReference>
<reference evidence="2 3" key="1">
    <citation type="submission" date="2016-10" db="EMBL/GenBank/DDBJ databases">
        <title>Silvanigrella aquatica sp. nov., isolated from a freshwater lake located in the Black Forest, Germany, description of Silvanigrellaceae fam. nov., Silvanigrellales ord. nov., reclassification of the order Bdellovibrionales in the class Oligoflexia, reclassification of the families Bacteriovoracaceae and Halobacteriovoraceae in the new order Bacteriovoracales ord. nov., and reclassification of the family Pseudobacteriovoracaceae in the order Oligoflexiales.</title>
        <authorList>
            <person name="Hahn M.W."/>
            <person name="Schmidt J."/>
            <person name="Koll U."/>
            <person name="Rohde M."/>
            <person name="Verbag S."/>
            <person name="Pitt A."/>
            <person name="Nakai R."/>
            <person name="Naganuma T."/>
            <person name="Lang E."/>
        </authorList>
    </citation>
    <scope>NUCLEOTIDE SEQUENCE [LARGE SCALE GENOMIC DNA]</scope>
    <source>
        <strain evidence="2 3">MWH-Nonnen-W8red</strain>
    </source>
</reference>
<dbReference type="STRING" id="1915309.AXG55_10780"/>
<evidence type="ECO:0000313" key="2">
    <source>
        <dbReference type="EMBL" id="APJ04363.1"/>
    </source>
</evidence>
<evidence type="ECO:0000313" key="3">
    <source>
        <dbReference type="Proteomes" id="UP000184731"/>
    </source>
</evidence>
<dbReference type="KEGG" id="saqi:AXG55_10780"/>